<gene>
    <name evidence="4" type="primary">LOC115885853</name>
</gene>
<dbReference type="PANTHER" id="PTHR47385:SF14">
    <property type="entry name" value="TRANSGELIN"/>
    <property type="match status" value="1"/>
</dbReference>
<dbReference type="SUPFAM" id="SSF47576">
    <property type="entry name" value="Calponin-homology domain, CH-domain"/>
    <property type="match status" value="1"/>
</dbReference>
<dbReference type="GO" id="GO:0015629">
    <property type="term" value="C:actin cytoskeleton"/>
    <property type="evidence" value="ECO:0007669"/>
    <property type="project" value="TreeGrafter"/>
</dbReference>
<evidence type="ECO:0000256" key="1">
    <source>
        <dbReference type="SAM" id="Phobius"/>
    </source>
</evidence>
<keyword evidence="1" id="KW-1133">Transmembrane helix</keyword>
<evidence type="ECO:0000313" key="4">
    <source>
        <dbReference type="RefSeq" id="XP_030760737.1"/>
    </source>
</evidence>
<accession>A0A6J2YB91</accession>
<proteinExistence type="predicted"/>
<dbReference type="Gene3D" id="1.10.418.10">
    <property type="entry name" value="Calponin-like domain"/>
    <property type="match status" value="1"/>
</dbReference>
<dbReference type="PANTHER" id="PTHR47385">
    <property type="entry name" value="CALPONIN"/>
    <property type="match status" value="1"/>
</dbReference>
<evidence type="ECO:0000313" key="3">
    <source>
        <dbReference type="Proteomes" id="UP000504635"/>
    </source>
</evidence>
<dbReference type="Pfam" id="PF00307">
    <property type="entry name" value="CH"/>
    <property type="match status" value="1"/>
</dbReference>
<feature type="domain" description="Calponin-homology (CH)" evidence="2">
    <location>
        <begin position="12"/>
        <end position="129"/>
    </location>
</feature>
<protein>
    <submittedName>
        <fullName evidence="4">Leucine-rich repeat and calponin homology domain-containing protein 1-like</fullName>
    </submittedName>
</protein>
<keyword evidence="1" id="KW-0812">Transmembrane</keyword>
<dbReference type="GO" id="GO:0007015">
    <property type="term" value="P:actin filament organization"/>
    <property type="evidence" value="ECO:0007669"/>
    <property type="project" value="TreeGrafter"/>
</dbReference>
<dbReference type="AlphaFoldDB" id="A0A6J2YB91"/>
<dbReference type="KEGG" id="soy:115885853"/>
<dbReference type="GO" id="GO:0051015">
    <property type="term" value="F:actin filament binding"/>
    <property type="evidence" value="ECO:0007669"/>
    <property type="project" value="TreeGrafter"/>
</dbReference>
<dbReference type="InterPro" id="IPR001715">
    <property type="entry name" value="CH_dom"/>
</dbReference>
<keyword evidence="1" id="KW-0472">Membrane</keyword>
<keyword evidence="3" id="KW-1185">Reference proteome</keyword>
<feature type="transmembrane region" description="Helical" evidence="1">
    <location>
        <begin position="159"/>
        <end position="181"/>
    </location>
</feature>
<reference evidence="4" key="1">
    <citation type="submission" date="2025-08" db="UniProtKB">
        <authorList>
            <consortium name="RefSeq"/>
        </authorList>
    </citation>
    <scope>IDENTIFICATION</scope>
    <source>
        <tissue evidence="4">Gonads</tissue>
    </source>
</reference>
<dbReference type="PROSITE" id="PS50021">
    <property type="entry name" value="CH"/>
    <property type="match status" value="1"/>
</dbReference>
<dbReference type="InParanoid" id="A0A6J2YB91"/>
<dbReference type="InterPro" id="IPR050606">
    <property type="entry name" value="Calponin-like"/>
</dbReference>
<dbReference type="SMART" id="SM00033">
    <property type="entry name" value="CH"/>
    <property type="match status" value="1"/>
</dbReference>
<dbReference type="RefSeq" id="XP_030760737.1">
    <property type="nucleotide sequence ID" value="XM_030904877.1"/>
</dbReference>
<dbReference type="CDD" id="cd21205">
    <property type="entry name" value="CH_LRCH"/>
    <property type="match status" value="1"/>
</dbReference>
<evidence type="ECO:0000259" key="2">
    <source>
        <dbReference type="PROSITE" id="PS50021"/>
    </source>
</evidence>
<organism evidence="3 4">
    <name type="scientific">Sitophilus oryzae</name>
    <name type="common">Rice weevil</name>
    <name type="synonym">Curculio oryzae</name>
    <dbReference type="NCBI Taxonomy" id="7048"/>
    <lineage>
        <taxon>Eukaryota</taxon>
        <taxon>Metazoa</taxon>
        <taxon>Ecdysozoa</taxon>
        <taxon>Arthropoda</taxon>
        <taxon>Hexapoda</taxon>
        <taxon>Insecta</taxon>
        <taxon>Pterygota</taxon>
        <taxon>Neoptera</taxon>
        <taxon>Endopterygota</taxon>
        <taxon>Coleoptera</taxon>
        <taxon>Polyphaga</taxon>
        <taxon>Cucujiformia</taxon>
        <taxon>Curculionidae</taxon>
        <taxon>Dryophthorinae</taxon>
        <taxon>Sitophilus</taxon>
    </lineage>
</organism>
<name>A0A6J2YB91_SITOR</name>
<dbReference type="InterPro" id="IPR036872">
    <property type="entry name" value="CH_dom_sf"/>
</dbReference>
<dbReference type="GeneID" id="115885853"/>
<dbReference type="Proteomes" id="UP000504635">
    <property type="component" value="Unplaced"/>
</dbReference>
<sequence>MSFTMRREIDKAREETDLINQLRNIIETRLKMALPEDLASALTDGVVLCHLANHIKPRSVASIHVPSPAVPKLTMARCRRNVDNFIEACRKIGVDEAFLCTTLDVTEGLNGRGLSRLVDTVEDLCRIEEKQRLAKKYTAEESKLDKSNVRKVRGPPTMWDTAVSLVLLSVFLGTVVLLILFPPPN</sequence>
<dbReference type="OrthoDB" id="6149831at2759"/>